<proteinExistence type="predicted"/>
<dbReference type="AlphaFoldDB" id="A0A9N9I927"/>
<organism evidence="2 3">
    <name type="scientific">Acaulospora morrowiae</name>
    <dbReference type="NCBI Taxonomy" id="94023"/>
    <lineage>
        <taxon>Eukaryota</taxon>
        <taxon>Fungi</taxon>
        <taxon>Fungi incertae sedis</taxon>
        <taxon>Mucoromycota</taxon>
        <taxon>Glomeromycotina</taxon>
        <taxon>Glomeromycetes</taxon>
        <taxon>Diversisporales</taxon>
        <taxon>Acaulosporaceae</taxon>
        <taxon>Acaulospora</taxon>
    </lineage>
</organism>
<dbReference type="Proteomes" id="UP000789342">
    <property type="component" value="Unassembled WGS sequence"/>
</dbReference>
<keyword evidence="1" id="KW-0812">Transmembrane</keyword>
<comment type="caution">
    <text evidence="2">The sequence shown here is derived from an EMBL/GenBank/DDBJ whole genome shotgun (WGS) entry which is preliminary data.</text>
</comment>
<evidence type="ECO:0000256" key="1">
    <source>
        <dbReference type="SAM" id="Phobius"/>
    </source>
</evidence>
<keyword evidence="1" id="KW-1133">Transmembrane helix</keyword>
<dbReference type="EMBL" id="CAJVPV010024653">
    <property type="protein sequence ID" value="CAG8726964.1"/>
    <property type="molecule type" value="Genomic_DNA"/>
</dbReference>
<keyword evidence="3" id="KW-1185">Reference proteome</keyword>
<protein>
    <submittedName>
        <fullName evidence="2">17641_t:CDS:1</fullName>
    </submittedName>
</protein>
<feature type="non-terminal residue" evidence="2">
    <location>
        <position position="42"/>
    </location>
</feature>
<sequence>MGEYGPDDWKYWDTIIIVITIAHFLLVTKKMRGARVKPEAIT</sequence>
<reference evidence="2" key="1">
    <citation type="submission" date="2021-06" db="EMBL/GenBank/DDBJ databases">
        <authorList>
            <person name="Kallberg Y."/>
            <person name="Tangrot J."/>
            <person name="Rosling A."/>
        </authorList>
    </citation>
    <scope>NUCLEOTIDE SEQUENCE</scope>
    <source>
        <strain evidence="2">CL551</strain>
    </source>
</reference>
<evidence type="ECO:0000313" key="3">
    <source>
        <dbReference type="Proteomes" id="UP000789342"/>
    </source>
</evidence>
<name>A0A9N9I927_9GLOM</name>
<keyword evidence="1" id="KW-0472">Membrane</keyword>
<gene>
    <name evidence="2" type="ORF">AMORRO_LOCUS13727</name>
</gene>
<evidence type="ECO:0000313" key="2">
    <source>
        <dbReference type="EMBL" id="CAG8726964.1"/>
    </source>
</evidence>
<feature type="transmembrane region" description="Helical" evidence="1">
    <location>
        <begin position="12"/>
        <end position="28"/>
    </location>
</feature>
<accession>A0A9N9I927</accession>